<accession>Q7REK6</accession>
<keyword evidence="2" id="KW-1185">Reference proteome</keyword>
<dbReference type="AlphaFoldDB" id="Q7REK6"/>
<comment type="caution">
    <text evidence="1">The sequence shown here is derived from an EMBL/GenBank/DDBJ whole genome shotgun (WGS) entry which is preliminary data.</text>
</comment>
<sequence>MLFKLNGINMEMNILIHKVVKKSPEIRKKNNNKFNDGLSVEQI</sequence>
<dbReference type="PaxDb" id="73239-Q7REK6"/>
<dbReference type="InParanoid" id="Q7REK6"/>
<reference evidence="1 2" key="1">
    <citation type="journal article" date="2002" name="Nature">
        <title>Genome sequence and comparative analysis of the model rodent malaria parasite Plasmodium yoelii yoelii.</title>
        <authorList>
            <person name="Carlton J.M."/>
            <person name="Angiuoli S.V."/>
            <person name="Suh B.B."/>
            <person name="Kooij T.W."/>
            <person name="Pertea M."/>
            <person name="Silva J.C."/>
            <person name="Ermolaeva M.D."/>
            <person name="Allen J.E."/>
            <person name="Selengut J.D."/>
            <person name="Koo H.L."/>
            <person name="Peterson J.D."/>
            <person name="Pop M."/>
            <person name="Kosack D.S."/>
            <person name="Shumway M.F."/>
            <person name="Bidwell S.L."/>
            <person name="Shallom S.J."/>
            <person name="van Aken S.E."/>
            <person name="Riedmuller S.B."/>
            <person name="Feldblyum T.V."/>
            <person name="Cho J.K."/>
            <person name="Quackenbush J."/>
            <person name="Sedegah M."/>
            <person name="Shoaibi A."/>
            <person name="Cummings L.M."/>
            <person name="Florens L."/>
            <person name="Yates J.R."/>
            <person name="Raine J.D."/>
            <person name="Sinden R.E."/>
            <person name="Harris M.A."/>
            <person name="Cunningham D.A."/>
            <person name="Preiser P.R."/>
            <person name="Bergman L.W."/>
            <person name="Vaidya A.B."/>
            <person name="van Lin L.H."/>
            <person name="Janse C.J."/>
            <person name="Waters A.P."/>
            <person name="Smith H.O."/>
            <person name="White O.R."/>
            <person name="Salzberg S.L."/>
            <person name="Venter J.C."/>
            <person name="Fraser C.M."/>
            <person name="Hoffman S.L."/>
            <person name="Gardner M.J."/>
            <person name="Carucci D.J."/>
        </authorList>
    </citation>
    <scope>NUCLEOTIDE SEQUENCE [LARGE SCALE GENOMIC DNA]</scope>
    <source>
        <strain evidence="1 2">17XNL</strain>
    </source>
</reference>
<evidence type="ECO:0000313" key="1">
    <source>
        <dbReference type="EMBL" id="EAA17022.1"/>
    </source>
</evidence>
<protein>
    <submittedName>
        <fullName evidence="1">Uncharacterized protein</fullName>
    </submittedName>
</protein>
<evidence type="ECO:0000313" key="2">
    <source>
        <dbReference type="Proteomes" id="UP000008553"/>
    </source>
</evidence>
<dbReference type="EMBL" id="AABL01001582">
    <property type="protein sequence ID" value="EAA17022.1"/>
    <property type="molecule type" value="Genomic_DNA"/>
</dbReference>
<dbReference type="Proteomes" id="UP000008553">
    <property type="component" value="Unassembled WGS sequence"/>
</dbReference>
<name>Q7REK6_PLAYO</name>
<proteinExistence type="predicted"/>
<organism evidence="1 2">
    <name type="scientific">Plasmodium yoelii yoelii</name>
    <dbReference type="NCBI Taxonomy" id="73239"/>
    <lineage>
        <taxon>Eukaryota</taxon>
        <taxon>Sar</taxon>
        <taxon>Alveolata</taxon>
        <taxon>Apicomplexa</taxon>
        <taxon>Aconoidasida</taxon>
        <taxon>Haemosporida</taxon>
        <taxon>Plasmodiidae</taxon>
        <taxon>Plasmodium</taxon>
        <taxon>Plasmodium (Vinckeia)</taxon>
    </lineage>
</organism>
<gene>
    <name evidence="1" type="ORF">PY05058</name>
</gene>